<evidence type="ECO:0000259" key="2">
    <source>
        <dbReference type="Pfam" id="PF07143"/>
    </source>
</evidence>
<dbReference type="RefSeq" id="XP_046120298.1">
    <property type="nucleotide sequence ID" value="XM_046265588.1"/>
</dbReference>
<evidence type="ECO:0000313" key="3">
    <source>
        <dbReference type="EMBL" id="KAG9256374.1"/>
    </source>
</evidence>
<feature type="signal peptide" evidence="1">
    <location>
        <begin position="1"/>
        <end position="23"/>
    </location>
</feature>
<protein>
    <recommendedName>
        <fullName evidence="2">AttH domain-containing protein</fullName>
    </recommendedName>
</protein>
<dbReference type="InterPro" id="IPR010791">
    <property type="entry name" value="AttH_dom"/>
</dbReference>
<dbReference type="PANTHER" id="PTHR40617">
    <property type="entry name" value="TERPENE CYCLASE ASQC"/>
    <property type="match status" value="1"/>
</dbReference>
<keyword evidence="4" id="KW-1185">Reference proteome</keyword>
<accession>A0A9P7ZQB8</accession>
<dbReference type="Proteomes" id="UP000887229">
    <property type="component" value="Unassembled WGS sequence"/>
</dbReference>
<gene>
    <name evidence="3" type="ORF">F5Z01DRAFT_680329</name>
</gene>
<dbReference type="InterPro" id="IPR023374">
    <property type="entry name" value="AttH-like_dom_sf"/>
</dbReference>
<dbReference type="GeneID" id="70296491"/>
<feature type="domain" description="AttH" evidence="2">
    <location>
        <begin position="91"/>
        <end position="190"/>
    </location>
</feature>
<dbReference type="InterPro" id="IPR053112">
    <property type="entry name" value="Fungal_Dehydratase/Hydratase"/>
</dbReference>
<dbReference type="Gene3D" id="2.40.370.10">
    <property type="entry name" value="AttH-like domain"/>
    <property type="match status" value="2"/>
</dbReference>
<proteinExistence type="predicted"/>
<sequence length="314" mass="34960">MGRFAKLTTFASLLATMLGAAHQKKYVFKPEHEATYQNTGSSWWISSFITGTEGRQYLAISHIMTPQKGVLEYWVDLTYCPKDSKASDTSVPLDGDFDTYGFVSTADDSIAQMRTYANTNASFSLDISWEDTSKPVLNGGSGSIGFGPGPSNATEWGIPAAKTTGSLTLDGLHVEIDTKNSFTWYDRQISYGAPRNWTWFELNFPGTEIKASIWSEDRGPLEDNTIYNFATVRIGESQHVLAYDLIPDMSDTWVSPKSGLVYPLSWRLEFENGDYLVREEVIQKELDILEQGMDWIVRIAASGLPSRRGGYMGA</sequence>
<dbReference type="OrthoDB" id="5295747at2759"/>
<dbReference type="Pfam" id="PF07143">
    <property type="entry name" value="CrtC"/>
    <property type="match status" value="1"/>
</dbReference>
<dbReference type="SUPFAM" id="SSF159245">
    <property type="entry name" value="AttH-like"/>
    <property type="match status" value="1"/>
</dbReference>
<evidence type="ECO:0000313" key="4">
    <source>
        <dbReference type="Proteomes" id="UP000887229"/>
    </source>
</evidence>
<dbReference type="AlphaFoldDB" id="A0A9P7ZQB8"/>
<evidence type="ECO:0000256" key="1">
    <source>
        <dbReference type="SAM" id="SignalP"/>
    </source>
</evidence>
<reference evidence="3" key="1">
    <citation type="journal article" date="2021" name="IMA Fungus">
        <title>Genomic characterization of three marine fungi, including Emericellopsis atlantica sp. nov. with signatures of a generalist lifestyle and marine biomass degradation.</title>
        <authorList>
            <person name="Hagestad O.C."/>
            <person name="Hou L."/>
            <person name="Andersen J.H."/>
            <person name="Hansen E.H."/>
            <person name="Altermark B."/>
            <person name="Li C."/>
            <person name="Kuhnert E."/>
            <person name="Cox R.J."/>
            <person name="Crous P.W."/>
            <person name="Spatafora J.W."/>
            <person name="Lail K."/>
            <person name="Amirebrahimi M."/>
            <person name="Lipzen A."/>
            <person name="Pangilinan J."/>
            <person name="Andreopoulos W."/>
            <person name="Hayes R.D."/>
            <person name="Ng V."/>
            <person name="Grigoriev I.V."/>
            <person name="Jackson S.A."/>
            <person name="Sutton T.D.S."/>
            <person name="Dobson A.D.W."/>
            <person name="Rama T."/>
        </authorList>
    </citation>
    <scope>NUCLEOTIDE SEQUENCE</scope>
    <source>
        <strain evidence="3">TS7</strain>
    </source>
</reference>
<comment type="caution">
    <text evidence="3">The sequence shown here is derived from an EMBL/GenBank/DDBJ whole genome shotgun (WGS) entry which is preliminary data.</text>
</comment>
<keyword evidence="1" id="KW-0732">Signal</keyword>
<dbReference type="EMBL" id="MU251248">
    <property type="protein sequence ID" value="KAG9256374.1"/>
    <property type="molecule type" value="Genomic_DNA"/>
</dbReference>
<organism evidence="3 4">
    <name type="scientific">Emericellopsis atlantica</name>
    <dbReference type="NCBI Taxonomy" id="2614577"/>
    <lineage>
        <taxon>Eukaryota</taxon>
        <taxon>Fungi</taxon>
        <taxon>Dikarya</taxon>
        <taxon>Ascomycota</taxon>
        <taxon>Pezizomycotina</taxon>
        <taxon>Sordariomycetes</taxon>
        <taxon>Hypocreomycetidae</taxon>
        <taxon>Hypocreales</taxon>
        <taxon>Bionectriaceae</taxon>
        <taxon>Emericellopsis</taxon>
    </lineage>
</organism>
<feature type="chain" id="PRO_5040438555" description="AttH domain-containing protein" evidence="1">
    <location>
        <begin position="24"/>
        <end position="314"/>
    </location>
</feature>
<dbReference type="PANTHER" id="PTHR40617:SF1">
    <property type="entry name" value="ATTH DOMAIN-CONTAINING PROTEIN-RELATED"/>
    <property type="match status" value="1"/>
</dbReference>
<name>A0A9P7ZQB8_9HYPO</name>